<proteinExistence type="predicted"/>
<feature type="domain" description="C2H2-type" evidence="3">
    <location>
        <begin position="8"/>
        <end position="35"/>
    </location>
</feature>
<evidence type="ECO:0000313" key="5">
    <source>
        <dbReference type="Proteomes" id="UP000325440"/>
    </source>
</evidence>
<dbReference type="PROSITE" id="PS00028">
    <property type="entry name" value="ZINC_FINGER_C2H2_1"/>
    <property type="match status" value="2"/>
</dbReference>
<evidence type="ECO:0000256" key="2">
    <source>
        <dbReference type="SAM" id="MobiDB-lite"/>
    </source>
</evidence>
<protein>
    <submittedName>
        <fullName evidence="4">Zinc finger C2H2-type</fullName>
    </submittedName>
</protein>
<dbReference type="Proteomes" id="UP000325440">
    <property type="component" value="Unassembled WGS sequence"/>
</dbReference>
<dbReference type="InterPro" id="IPR013087">
    <property type="entry name" value="Znf_C2H2_type"/>
</dbReference>
<evidence type="ECO:0000313" key="4">
    <source>
        <dbReference type="EMBL" id="VVC41466.1"/>
    </source>
</evidence>
<dbReference type="EMBL" id="CABPRJ010001919">
    <property type="protein sequence ID" value="VVC41466.1"/>
    <property type="molecule type" value="Genomic_DNA"/>
</dbReference>
<keyword evidence="1" id="KW-0863">Zinc-finger</keyword>
<accession>A0A5E4NGI1</accession>
<gene>
    <name evidence="4" type="ORF">CINCED_3A023026</name>
</gene>
<name>A0A5E4NGI1_9HEMI</name>
<evidence type="ECO:0000256" key="1">
    <source>
        <dbReference type="PROSITE-ProRule" id="PRU00042"/>
    </source>
</evidence>
<keyword evidence="1" id="KW-0479">Metal-binding</keyword>
<organism evidence="4 5">
    <name type="scientific">Cinara cedri</name>
    <dbReference type="NCBI Taxonomy" id="506608"/>
    <lineage>
        <taxon>Eukaryota</taxon>
        <taxon>Metazoa</taxon>
        <taxon>Ecdysozoa</taxon>
        <taxon>Arthropoda</taxon>
        <taxon>Hexapoda</taxon>
        <taxon>Insecta</taxon>
        <taxon>Pterygota</taxon>
        <taxon>Neoptera</taxon>
        <taxon>Paraneoptera</taxon>
        <taxon>Hemiptera</taxon>
        <taxon>Sternorrhyncha</taxon>
        <taxon>Aphidomorpha</taxon>
        <taxon>Aphidoidea</taxon>
        <taxon>Aphididae</taxon>
        <taxon>Lachninae</taxon>
        <taxon>Cinara</taxon>
    </lineage>
</organism>
<feature type="compositionally biased region" description="Basic residues" evidence="2">
    <location>
        <begin position="35"/>
        <end position="52"/>
    </location>
</feature>
<reference evidence="4 5" key="1">
    <citation type="submission" date="2019-08" db="EMBL/GenBank/DDBJ databases">
        <authorList>
            <person name="Alioto T."/>
            <person name="Alioto T."/>
            <person name="Gomez Garrido J."/>
        </authorList>
    </citation>
    <scope>NUCLEOTIDE SEQUENCE [LARGE SCALE GENOMIC DNA]</scope>
</reference>
<evidence type="ECO:0000259" key="3">
    <source>
        <dbReference type="PROSITE" id="PS50157"/>
    </source>
</evidence>
<feature type="domain" description="C2H2-type" evidence="3">
    <location>
        <begin position="100"/>
        <end position="130"/>
    </location>
</feature>
<sequence>MDNLNVVKQCKECGSEFLKQEDYISHVKSHFTSTKAKKSTNKKNKLSTKAKKSNVATNAKKTNVVTNAKKTNVSINVKKTNVATNAKKTIVATNAKQTGFCCSICSNLYISLESLKNHEYTCHANKNEKPTEPETNIDQTKETEVVVDAQAENIEPPTTELPAKPVKCCMCSEIYVDNVFIFSQECHYQIESLFPKFDNDTKRICLGCHFSMCSENNPVPNKGISGDIDKERIITLPIGSDQVPEFCSHTDLLQNLTLTPKPFNCTFCQSVCERFDHYEIHNWLPPIATEVIEHPHDEVLEQLTLDPPQTSNCIFCNTACNILEHVEVNRWVLPEEEN</sequence>
<feature type="region of interest" description="Disordered" evidence="2">
    <location>
        <begin position="34"/>
        <end position="55"/>
    </location>
</feature>
<dbReference type="PROSITE" id="PS50157">
    <property type="entry name" value="ZINC_FINGER_C2H2_2"/>
    <property type="match status" value="2"/>
</dbReference>
<keyword evidence="5" id="KW-1185">Reference proteome</keyword>
<keyword evidence="1" id="KW-0862">Zinc</keyword>
<dbReference type="SMART" id="SM00355">
    <property type="entry name" value="ZnF_C2H2"/>
    <property type="match status" value="3"/>
</dbReference>
<dbReference type="GO" id="GO:0008270">
    <property type="term" value="F:zinc ion binding"/>
    <property type="evidence" value="ECO:0007669"/>
    <property type="project" value="UniProtKB-KW"/>
</dbReference>
<dbReference type="AlphaFoldDB" id="A0A5E4NGI1"/>